<dbReference type="EMBL" id="DVFO01000105">
    <property type="protein sequence ID" value="HIQ61864.1"/>
    <property type="molecule type" value="Genomic_DNA"/>
</dbReference>
<dbReference type="AlphaFoldDB" id="A0A9D1CIP7"/>
<keyword evidence="1" id="KW-0472">Membrane</keyword>
<comment type="caution">
    <text evidence="2">The sequence shown here is derived from an EMBL/GenBank/DDBJ whole genome shotgun (WGS) entry which is preliminary data.</text>
</comment>
<proteinExistence type="predicted"/>
<evidence type="ECO:0000313" key="2">
    <source>
        <dbReference type="EMBL" id="HIQ61864.1"/>
    </source>
</evidence>
<protein>
    <submittedName>
        <fullName evidence="2">ABC transporter permease</fullName>
    </submittedName>
</protein>
<dbReference type="Proteomes" id="UP000886879">
    <property type="component" value="Unassembled WGS sequence"/>
</dbReference>
<gene>
    <name evidence="2" type="ORF">IAD31_09780</name>
</gene>
<feature type="transmembrane region" description="Helical" evidence="1">
    <location>
        <begin position="63"/>
        <end position="86"/>
    </location>
</feature>
<evidence type="ECO:0000313" key="3">
    <source>
        <dbReference type="Proteomes" id="UP000886879"/>
    </source>
</evidence>
<reference evidence="2" key="1">
    <citation type="submission" date="2020-10" db="EMBL/GenBank/DDBJ databases">
        <authorList>
            <person name="Gilroy R."/>
        </authorList>
    </citation>
    <scope>NUCLEOTIDE SEQUENCE</scope>
    <source>
        <strain evidence="2">ChiGjej2B2-12916</strain>
    </source>
</reference>
<accession>A0A9D1CIP7</accession>
<feature type="transmembrane region" description="Helical" evidence="1">
    <location>
        <begin position="6"/>
        <end position="23"/>
    </location>
</feature>
<sequence length="172" mass="18918">MNTWIWYLLVYSFLGYLLEVAYAKIVHGRGSGRKCLLLLPLCPVYGVGGVAIVALSGPNPQPLWVMGVGFGAATVVELLFGLYYKYVLGVAFWNYSQIRWNVCGLVCLPFSLAWSGLALALVYTVHPIVKICVSALPTAFTVPAWIVLGADCLISSIALKREKNTAVLQWYR</sequence>
<organism evidence="2 3">
    <name type="scientific">Candidatus Enterenecus faecium</name>
    <dbReference type="NCBI Taxonomy" id="2840780"/>
    <lineage>
        <taxon>Bacteria</taxon>
        <taxon>Bacillati</taxon>
        <taxon>Bacillota</taxon>
        <taxon>Clostridia</taxon>
        <taxon>Eubacteriales</taxon>
        <taxon>Candidatus Enterenecus</taxon>
    </lineage>
</organism>
<dbReference type="Pfam" id="PF06541">
    <property type="entry name" value="ABC_trans_CmpB"/>
    <property type="match status" value="1"/>
</dbReference>
<keyword evidence="1" id="KW-1133">Transmembrane helix</keyword>
<feature type="transmembrane region" description="Helical" evidence="1">
    <location>
        <begin position="98"/>
        <end position="122"/>
    </location>
</feature>
<evidence type="ECO:0000256" key="1">
    <source>
        <dbReference type="SAM" id="Phobius"/>
    </source>
</evidence>
<name>A0A9D1CIP7_9FIRM</name>
<feature type="transmembrane region" description="Helical" evidence="1">
    <location>
        <begin position="35"/>
        <end position="57"/>
    </location>
</feature>
<dbReference type="InterPro" id="IPR010540">
    <property type="entry name" value="CmpB_TMEM229"/>
</dbReference>
<keyword evidence="1" id="KW-0812">Transmembrane</keyword>
<reference evidence="2" key="2">
    <citation type="journal article" date="2021" name="PeerJ">
        <title>Extensive microbial diversity within the chicken gut microbiome revealed by metagenomics and culture.</title>
        <authorList>
            <person name="Gilroy R."/>
            <person name="Ravi A."/>
            <person name="Getino M."/>
            <person name="Pursley I."/>
            <person name="Horton D.L."/>
            <person name="Alikhan N.F."/>
            <person name="Baker D."/>
            <person name="Gharbi K."/>
            <person name="Hall N."/>
            <person name="Watson M."/>
            <person name="Adriaenssens E.M."/>
            <person name="Foster-Nyarko E."/>
            <person name="Jarju S."/>
            <person name="Secka A."/>
            <person name="Antonio M."/>
            <person name="Oren A."/>
            <person name="Chaudhuri R.R."/>
            <person name="La Ragione R."/>
            <person name="Hildebrand F."/>
            <person name="Pallen M.J."/>
        </authorList>
    </citation>
    <scope>NUCLEOTIDE SEQUENCE</scope>
    <source>
        <strain evidence="2">ChiGjej2B2-12916</strain>
    </source>
</reference>
<feature type="transmembrane region" description="Helical" evidence="1">
    <location>
        <begin position="128"/>
        <end position="154"/>
    </location>
</feature>